<evidence type="ECO:0000313" key="3">
    <source>
        <dbReference type="Proteomes" id="UP000199561"/>
    </source>
</evidence>
<dbReference type="RefSeq" id="WP_239654129.1">
    <property type="nucleotide sequence ID" value="NZ_CAJNAP010000008.1"/>
</dbReference>
<evidence type="ECO:0000313" key="2">
    <source>
        <dbReference type="EMBL" id="SFM52225.1"/>
    </source>
</evidence>
<gene>
    <name evidence="1" type="ORF">NMYAN_160075</name>
    <name evidence="2" type="ORF">SAMN05421880_11949</name>
</gene>
<dbReference type="InterPro" id="IPR008309">
    <property type="entry name" value="YdbL"/>
</dbReference>
<dbReference type="EMBL" id="FOUF01000019">
    <property type="protein sequence ID" value="SFM52225.1"/>
    <property type="molecule type" value="Genomic_DNA"/>
</dbReference>
<accession>A0A1I4RJ37</accession>
<dbReference type="STRING" id="52442.SAMN05421880_11949"/>
<dbReference type="InterPro" id="IPR006311">
    <property type="entry name" value="TAT_signal"/>
</dbReference>
<dbReference type="Pfam" id="PF07027">
    <property type="entry name" value="DUF1318"/>
    <property type="match status" value="1"/>
</dbReference>
<reference evidence="2 3" key="1">
    <citation type="submission" date="2016-10" db="EMBL/GenBank/DDBJ databases">
        <authorList>
            <person name="de Groot N.N."/>
        </authorList>
    </citation>
    <scope>NUCLEOTIDE SEQUENCE [LARGE SCALE GENOMIC DNA]</scope>
    <source>
        <strain evidence="2 3">Nm146</strain>
    </source>
</reference>
<dbReference type="PROSITE" id="PS51318">
    <property type="entry name" value="TAT"/>
    <property type="match status" value="1"/>
</dbReference>
<evidence type="ECO:0000313" key="1">
    <source>
        <dbReference type="EMBL" id="CAE6498210.1"/>
    </source>
</evidence>
<dbReference type="Proteomes" id="UP000601736">
    <property type="component" value="Unassembled WGS sequence"/>
</dbReference>
<evidence type="ECO:0008006" key="4">
    <source>
        <dbReference type="Google" id="ProtNLM"/>
    </source>
</evidence>
<dbReference type="AlphaFoldDB" id="A0A1I4RJ37"/>
<proteinExistence type="predicted"/>
<name>A0A1I4RJ37_9PROT</name>
<sequence length="118" mass="12993">MLRMPSIPNRRKFLRGVINTALLPLLLYGLPAWADNIEQLRASGAIGESLTGYVVARQSSAKAAADAINAKRRAIYQQKAAEQGISADQVGKVYAIELFKKIPAGTWIQKENGQWIQK</sequence>
<dbReference type="EMBL" id="CAJNAP010000008">
    <property type="protein sequence ID" value="CAE6498210.1"/>
    <property type="molecule type" value="Genomic_DNA"/>
</dbReference>
<organism evidence="2 3">
    <name type="scientific">Nitrosomonas nitrosa</name>
    <dbReference type="NCBI Taxonomy" id="52442"/>
    <lineage>
        <taxon>Bacteria</taxon>
        <taxon>Pseudomonadati</taxon>
        <taxon>Pseudomonadota</taxon>
        <taxon>Betaproteobacteria</taxon>
        <taxon>Nitrosomonadales</taxon>
        <taxon>Nitrosomonadaceae</taxon>
        <taxon>Nitrosomonas</taxon>
    </lineage>
</organism>
<protein>
    <recommendedName>
        <fullName evidence="4">DUF1318 domain-containing protein</fullName>
    </recommendedName>
</protein>
<reference evidence="1" key="2">
    <citation type="submission" date="2021-02" db="EMBL/GenBank/DDBJ databases">
        <authorList>
            <person name="Han P."/>
        </authorList>
    </citation>
    <scope>NUCLEOTIDE SEQUENCE</scope>
    <source>
        <strain evidence="1">Nitrosomonas nitrosa 18-3D</strain>
    </source>
</reference>
<dbReference type="Proteomes" id="UP000199561">
    <property type="component" value="Unassembled WGS sequence"/>
</dbReference>
<keyword evidence="3" id="KW-1185">Reference proteome</keyword>